<evidence type="ECO:0000313" key="2">
    <source>
        <dbReference type="EMBL" id="RAL15797.1"/>
    </source>
</evidence>
<name>A0A395I6V2_ASPHC</name>
<proteinExistence type="predicted"/>
<dbReference type="PANTHER" id="PTHR43539">
    <property type="entry name" value="FLAVIN-BINDING MONOOXYGENASE-LIKE PROTEIN (AFU_ORTHOLOGUE AFUA_4G09220)"/>
    <property type="match status" value="1"/>
</dbReference>
<dbReference type="PRINTS" id="PR00411">
    <property type="entry name" value="PNDRDTASEI"/>
</dbReference>
<dbReference type="GO" id="GO:0004497">
    <property type="term" value="F:monooxygenase activity"/>
    <property type="evidence" value="ECO:0007669"/>
    <property type="project" value="UniProtKB-KW"/>
</dbReference>
<dbReference type="AlphaFoldDB" id="A0A395I6V2"/>
<protein>
    <submittedName>
        <fullName evidence="2">Putative flavin-binding monooxygenase</fullName>
    </submittedName>
</protein>
<sequence>MEEEALHHHIIQLPTTPQVDPSSVNPADIAEGWLARLDLYLADSSAVHLSDLFHEDSWWRDMLALDWDFHTIRGLENVQKYLDQHQPRVKLQGPRLHGEGGGEPALDTPFPGFTWITAMFAFESRVGHGRGVFYLTPTGEGSWKAYSVYTALQGLHGVEEKLGLQRPEGTIESMSGGLAQGNWLERRQREMDFVDDHPTVLIVGAGQAGLNLAARLQTLGQSCLIVEKNDRVGDNWRKRYRTLTTHDHIETCHLAHLPFPKTWPKYLPKDKLADWLEAYATVMELNVWTYTEIRTAVYVEQSQQWTVCLIRNGVERILHPRHLAWCAGHLGLPKIPSFPGQAGFEGKIYHASQHIDARQLAPQGKTVVVVGTGNSGHDIAQDFYQQGASVTMLQRGPTYVLTEKNGLPLLPENHGIDDNRTPIEEQDILSESLPWPVTLALCVDLTKRISAADGAILRGLSAVGFKLDFGIDGAGLLRSLVTRGGGYYIDFGCSQLLIDRKIHVQHCASGIASLDAKGMLLADGTYLQADIVVLATGYANMRDSIRHTLGDTVANQCKDVWDLDEEGEIKTIWRPNGHPHLWLMGGSLSLCRIYSRFVALQVAATELGLTAQ</sequence>
<organism evidence="2 3">
    <name type="scientific">Aspergillus homomorphus (strain CBS 101889)</name>
    <dbReference type="NCBI Taxonomy" id="1450537"/>
    <lineage>
        <taxon>Eukaryota</taxon>
        <taxon>Fungi</taxon>
        <taxon>Dikarya</taxon>
        <taxon>Ascomycota</taxon>
        <taxon>Pezizomycotina</taxon>
        <taxon>Eurotiomycetes</taxon>
        <taxon>Eurotiomycetidae</taxon>
        <taxon>Eurotiales</taxon>
        <taxon>Aspergillaceae</taxon>
        <taxon>Aspergillus</taxon>
        <taxon>Aspergillus subgen. Circumdati</taxon>
    </lineage>
</organism>
<dbReference type="EMBL" id="KZ824270">
    <property type="protein sequence ID" value="RAL15797.1"/>
    <property type="molecule type" value="Genomic_DNA"/>
</dbReference>
<dbReference type="RefSeq" id="XP_025554951.1">
    <property type="nucleotide sequence ID" value="XM_025699243.1"/>
</dbReference>
<dbReference type="PANTHER" id="PTHR43539:SF24">
    <property type="entry name" value="FAD_NAD(P)-BINDING DOMAIN-CONTAINING PROTEIN-RELATED"/>
    <property type="match status" value="1"/>
</dbReference>
<keyword evidence="3" id="KW-1185">Reference proteome</keyword>
<dbReference type="InterPro" id="IPR050982">
    <property type="entry name" value="Auxin_biosynth/cation_transpt"/>
</dbReference>
<dbReference type="SUPFAM" id="SSF51905">
    <property type="entry name" value="FAD/NAD(P)-binding domain"/>
    <property type="match status" value="2"/>
</dbReference>
<keyword evidence="1" id="KW-0560">Oxidoreductase</keyword>
<accession>A0A395I6V2</accession>
<evidence type="ECO:0000313" key="3">
    <source>
        <dbReference type="Proteomes" id="UP000248961"/>
    </source>
</evidence>
<gene>
    <name evidence="2" type="ORF">BO97DRAFT_458720</name>
</gene>
<dbReference type="Gene3D" id="3.50.50.60">
    <property type="entry name" value="FAD/NAD(P)-binding domain"/>
    <property type="match status" value="2"/>
</dbReference>
<evidence type="ECO:0000256" key="1">
    <source>
        <dbReference type="ARBA" id="ARBA00023002"/>
    </source>
</evidence>
<dbReference type="GeneID" id="37203532"/>
<dbReference type="VEuPathDB" id="FungiDB:BO97DRAFT_458720"/>
<reference evidence="2 3" key="1">
    <citation type="submission" date="2018-02" db="EMBL/GenBank/DDBJ databases">
        <title>The genomes of Aspergillus section Nigri reveals drivers in fungal speciation.</title>
        <authorList>
            <consortium name="DOE Joint Genome Institute"/>
            <person name="Vesth T.C."/>
            <person name="Nybo J."/>
            <person name="Theobald S."/>
            <person name="Brandl J."/>
            <person name="Frisvad J.C."/>
            <person name="Nielsen K.F."/>
            <person name="Lyhne E.K."/>
            <person name="Kogle M.E."/>
            <person name="Kuo A."/>
            <person name="Riley R."/>
            <person name="Clum A."/>
            <person name="Nolan M."/>
            <person name="Lipzen A."/>
            <person name="Salamov A."/>
            <person name="Henrissat B."/>
            <person name="Wiebenga A."/>
            <person name="De vries R.P."/>
            <person name="Grigoriev I.V."/>
            <person name="Mortensen U.H."/>
            <person name="Andersen M.R."/>
            <person name="Baker S.E."/>
        </authorList>
    </citation>
    <scope>NUCLEOTIDE SEQUENCE [LARGE SCALE GENOMIC DNA]</scope>
    <source>
        <strain evidence="2 3">CBS 101889</strain>
    </source>
</reference>
<dbReference type="Pfam" id="PF13738">
    <property type="entry name" value="Pyr_redox_3"/>
    <property type="match status" value="1"/>
</dbReference>
<dbReference type="Proteomes" id="UP000248961">
    <property type="component" value="Unassembled WGS sequence"/>
</dbReference>
<keyword evidence="2" id="KW-0503">Monooxygenase</keyword>
<dbReference type="STRING" id="1450537.A0A395I6V2"/>
<dbReference type="GO" id="GO:0050660">
    <property type="term" value="F:flavin adenine dinucleotide binding"/>
    <property type="evidence" value="ECO:0007669"/>
    <property type="project" value="TreeGrafter"/>
</dbReference>
<dbReference type="InterPro" id="IPR036188">
    <property type="entry name" value="FAD/NAD-bd_sf"/>
</dbReference>
<dbReference type="OrthoDB" id="74360at2759"/>